<proteinExistence type="predicted"/>
<name>A0A178Z2L5_9EURO</name>
<gene>
    <name evidence="1" type="ORF">AYL99_12071</name>
</gene>
<comment type="caution">
    <text evidence="1">The sequence shown here is derived from an EMBL/GenBank/DDBJ whole genome shotgun (WGS) entry which is preliminary data.</text>
</comment>
<dbReference type="GeneID" id="30016237"/>
<sequence>MALQEVAQMSRRLVAGNSELEGGQFPCMTVPSTQHARLVARDSPGGQSRLR</sequence>
<evidence type="ECO:0000313" key="2">
    <source>
        <dbReference type="Proteomes" id="UP000078343"/>
    </source>
</evidence>
<dbReference type="RefSeq" id="XP_018687118.1">
    <property type="nucleotide sequence ID" value="XM_018843553.1"/>
</dbReference>
<evidence type="ECO:0000313" key="1">
    <source>
        <dbReference type="EMBL" id="OAP53751.1"/>
    </source>
</evidence>
<dbReference type="AlphaFoldDB" id="A0A178Z2L5"/>
<reference evidence="1 2" key="1">
    <citation type="submission" date="2016-04" db="EMBL/GenBank/DDBJ databases">
        <title>Draft genome of Fonsecaea erecta CBS 125763.</title>
        <authorList>
            <person name="Weiss V.A."/>
            <person name="Vicente V.A."/>
            <person name="Raittz R.T."/>
            <person name="Moreno L.F."/>
            <person name="De Souza E.M."/>
            <person name="Pedrosa F.O."/>
            <person name="Steffens M.B."/>
            <person name="Faoro H."/>
            <person name="Tadra-Sfeir M.Z."/>
            <person name="Najafzadeh M.J."/>
            <person name="Felipe M.S."/>
            <person name="Teixeira M."/>
            <person name="Sun J."/>
            <person name="Xi L."/>
            <person name="Gomes R."/>
            <person name="De Azevedo C.M."/>
            <person name="Salgado C.G."/>
            <person name="Da Silva M.B."/>
            <person name="Nascimento M.F."/>
            <person name="Queiroz-Telles F."/>
            <person name="Attili D.S."/>
            <person name="Gorbushina A."/>
        </authorList>
    </citation>
    <scope>NUCLEOTIDE SEQUENCE [LARGE SCALE GENOMIC DNA]</scope>
    <source>
        <strain evidence="1 2">CBS 125763</strain>
    </source>
</reference>
<organism evidence="1 2">
    <name type="scientific">Fonsecaea erecta</name>
    <dbReference type="NCBI Taxonomy" id="1367422"/>
    <lineage>
        <taxon>Eukaryota</taxon>
        <taxon>Fungi</taxon>
        <taxon>Dikarya</taxon>
        <taxon>Ascomycota</taxon>
        <taxon>Pezizomycotina</taxon>
        <taxon>Eurotiomycetes</taxon>
        <taxon>Chaetothyriomycetidae</taxon>
        <taxon>Chaetothyriales</taxon>
        <taxon>Herpotrichiellaceae</taxon>
        <taxon>Fonsecaea</taxon>
    </lineage>
</organism>
<keyword evidence="2" id="KW-1185">Reference proteome</keyword>
<dbReference type="EMBL" id="LVYI01000028">
    <property type="protein sequence ID" value="OAP53751.1"/>
    <property type="molecule type" value="Genomic_DNA"/>
</dbReference>
<protein>
    <submittedName>
        <fullName evidence="1">Uncharacterized protein</fullName>
    </submittedName>
</protein>
<dbReference type="Proteomes" id="UP000078343">
    <property type="component" value="Unassembled WGS sequence"/>
</dbReference>
<accession>A0A178Z2L5</accession>